<name>A0A085JQK5_9GAMM</name>
<proteinExistence type="predicted"/>
<dbReference type="RefSeq" id="WP_051170794.1">
    <property type="nucleotide sequence ID" value="NZ_ATMJ01000029.1"/>
</dbReference>
<protein>
    <submittedName>
        <fullName evidence="1">Uncharacterized protein</fullName>
    </submittedName>
</protein>
<dbReference type="EMBL" id="JMPR01000001">
    <property type="protein sequence ID" value="KFD22751.1"/>
    <property type="molecule type" value="Genomic_DNA"/>
</dbReference>
<accession>A0A085JQK5</accession>
<comment type="caution">
    <text evidence="1">The sequence shown here is derived from an EMBL/GenBank/DDBJ whole genome shotgun (WGS) entry which is preliminary data.</text>
</comment>
<dbReference type="AlphaFoldDB" id="A0A085JQK5"/>
<gene>
    <name evidence="1" type="ORF">GTPT_0012</name>
</gene>
<dbReference type="Proteomes" id="UP000028602">
    <property type="component" value="Unassembled WGS sequence"/>
</dbReference>
<evidence type="ECO:0000313" key="1">
    <source>
        <dbReference type="EMBL" id="KFD22751.1"/>
    </source>
</evidence>
<evidence type="ECO:0000313" key="2">
    <source>
        <dbReference type="Proteomes" id="UP000028602"/>
    </source>
</evidence>
<reference evidence="1 2" key="1">
    <citation type="submission" date="2014-05" db="EMBL/GenBank/DDBJ databases">
        <title>ATOL: Assembling a taxonomically balanced genome-scale reconstruction of the evolutionary history of the Enterobacteriaceae.</title>
        <authorList>
            <person name="Plunkett G.III."/>
            <person name="Neeno-Eckwall E.C."/>
            <person name="Glasner J.D."/>
            <person name="Perna N.T."/>
        </authorList>
    </citation>
    <scope>NUCLEOTIDE SEQUENCE [LARGE SCALE GENOMIC DNA]</scope>
    <source>
        <strain evidence="1 2">ATCC 33301</strain>
    </source>
</reference>
<organism evidence="1 2">
    <name type="scientific">Tatumella ptyseos ATCC 33301</name>
    <dbReference type="NCBI Taxonomy" id="1005995"/>
    <lineage>
        <taxon>Bacteria</taxon>
        <taxon>Pseudomonadati</taxon>
        <taxon>Pseudomonadota</taxon>
        <taxon>Gammaproteobacteria</taxon>
        <taxon>Enterobacterales</taxon>
        <taxon>Erwiniaceae</taxon>
        <taxon>Tatumella</taxon>
    </lineage>
</organism>
<keyword evidence="2" id="KW-1185">Reference proteome</keyword>
<dbReference type="Pfam" id="PF07377">
    <property type="entry name" value="DUF1493"/>
    <property type="match status" value="1"/>
</dbReference>
<dbReference type="InterPro" id="IPR010862">
    <property type="entry name" value="DUF1493"/>
</dbReference>
<sequence length="76" mass="8388">MDISDEEVLQDTFQREDIADLIGALSAQPGVNLEISRGIIISPGNLKVFIRNPAEKISSTLSMFIDSAKAGRWFYS</sequence>